<reference evidence="7 8" key="1">
    <citation type="submission" date="2020-05" db="EMBL/GenBank/DDBJ databases">
        <authorList>
            <person name="Mo P."/>
        </authorList>
    </citation>
    <scope>NUCLEOTIDE SEQUENCE [LARGE SCALE GENOMIC DNA]</scope>
    <source>
        <strain evidence="7 8">Gen01</strain>
    </source>
</reference>
<accession>A0A6M6JRF5</accession>
<dbReference type="InterPro" id="IPR001789">
    <property type="entry name" value="Sig_transdc_resp-reg_receiver"/>
</dbReference>
<dbReference type="GO" id="GO:0000160">
    <property type="term" value="P:phosphorelay signal transduction system"/>
    <property type="evidence" value="ECO:0007669"/>
    <property type="project" value="InterPro"/>
</dbReference>
<keyword evidence="1 4" id="KW-0597">Phosphoprotein</keyword>
<dbReference type="AlphaFoldDB" id="A0A6M6JRF5"/>
<evidence type="ECO:0000256" key="2">
    <source>
        <dbReference type="ARBA" id="ARBA00022692"/>
    </source>
</evidence>
<feature type="domain" description="Response regulatory" evidence="5">
    <location>
        <begin position="10"/>
        <end position="126"/>
    </location>
</feature>
<dbReference type="InterPro" id="IPR011006">
    <property type="entry name" value="CheY-like_superfamily"/>
</dbReference>
<protein>
    <submittedName>
        <fullName evidence="7">Response regulator</fullName>
    </submittedName>
</protein>
<keyword evidence="3" id="KW-1133">Transmembrane helix</keyword>
<evidence type="ECO:0000256" key="3">
    <source>
        <dbReference type="ARBA" id="ARBA00022989"/>
    </source>
</evidence>
<evidence type="ECO:0000256" key="1">
    <source>
        <dbReference type="ARBA" id="ARBA00022553"/>
    </source>
</evidence>
<dbReference type="SUPFAM" id="SSF52172">
    <property type="entry name" value="CheY-like"/>
    <property type="match status" value="1"/>
</dbReference>
<dbReference type="PANTHER" id="PTHR44591:SF3">
    <property type="entry name" value="RESPONSE REGULATORY DOMAIN-CONTAINING PROTEIN"/>
    <property type="match status" value="1"/>
</dbReference>
<evidence type="ECO:0000313" key="7">
    <source>
        <dbReference type="EMBL" id="QJY49793.1"/>
    </source>
</evidence>
<dbReference type="EMBL" id="CP053564">
    <property type="protein sequence ID" value="QJY49793.1"/>
    <property type="molecule type" value="Genomic_DNA"/>
</dbReference>
<dbReference type="Pfam" id="PF00072">
    <property type="entry name" value="Response_reg"/>
    <property type="match status" value="1"/>
</dbReference>
<dbReference type="InterPro" id="IPR003660">
    <property type="entry name" value="HAMP_dom"/>
</dbReference>
<evidence type="ECO:0000313" key="8">
    <source>
        <dbReference type="Proteomes" id="UP000505377"/>
    </source>
</evidence>
<evidence type="ECO:0000259" key="6">
    <source>
        <dbReference type="PROSITE" id="PS50885"/>
    </source>
</evidence>
<dbReference type="PANTHER" id="PTHR44591">
    <property type="entry name" value="STRESS RESPONSE REGULATOR PROTEIN 1"/>
    <property type="match status" value="1"/>
</dbReference>
<dbReference type="SMART" id="SM00448">
    <property type="entry name" value="REC"/>
    <property type="match status" value="1"/>
</dbReference>
<dbReference type="KEGG" id="pbro:HOP40_31830"/>
<dbReference type="Proteomes" id="UP000505377">
    <property type="component" value="Chromosome"/>
</dbReference>
<feature type="modified residue" description="4-aspartylphosphate" evidence="4">
    <location>
        <position position="59"/>
    </location>
</feature>
<gene>
    <name evidence="7" type="ORF">HOP40_31830</name>
</gene>
<dbReference type="InterPro" id="IPR050595">
    <property type="entry name" value="Bact_response_regulator"/>
</dbReference>
<feature type="domain" description="HAMP" evidence="6">
    <location>
        <begin position="136"/>
        <end position="191"/>
    </location>
</feature>
<sequence length="244" mass="26462">MSAAGVLRGRVLVVDDDPVNRLLLRRALEREGLDVELAVDGGQGWELVSGGGFDLVLLDIVMPVLDGYAVLARMRADPVTAALPVVVISGSDDRDGVVRCIELGADDFLPKPFDPAVLRARLGAGLARKRLADLEREYREQVGHVVDAAAAVERGEFHPGRLDAVAARDDALGLLARVFGRMAHEVAQREQRLRAQVGALRIEIDEARAARTVAAITETDYFADLQRRAADLRSGTGRQDRGDR</sequence>
<dbReference type="GO" id="GO:0016020">
    <property type="term" value="C:membrane"/>
    <property type="evidence" value="ECO:0007669"/>
    <property type="project" value="InterPro"/>
</dbReference>
<evidence type="ECO:0000259" key="5">
    <source>
        <dbReference type="PROSITE" id="PS50110"/>
    </source>
</evidence>
<dbReference type="PROSITE" id="PS50885">
    <property type="entry name" value="HAMP"/>
    <property type="match status" value="1"/>
</dbReference>
<keyword evidence="8" id="KW-1185">Reference proteome</keyword>
<dbReference type="Gene3D" id="3.40.50.2300">
    <property type="match status" value="1"/>
</dbReference>
<organism evidence="7 8">
    <name type="scientific">Pseudonocardia broussonetiae</name>
    <dbReference type="NCBI Taxonomy" id="2736640"/>
    <lineage>
        <taxon>Bacteria</taxon>
        <taxon>Bacillati</taxon>
        <taxon>Actinomycetota</taxon>
        <taxon>Actinomycetes</taxon>
        <taxon>Pseudonocardiales</taxon>
        <taxon>Pseudonocardiaceae</taxon>
        <taxon>Pseudonocardia</taxon>
    </lineage>
</organism>
<dbReference type="RefSeq" id="WP_172166481.1">
    <property type="nucleotide sequence ID" value="NZ_CP053564.1"/>
</dbReference>
<name>A0A6M6JRF5_9PSEU</name>
<evidence type="ECO:0000256" key="4">
    <source>
        <dbReference type="PROSITE-ProRule" id="PRU00169"/>
    </source>
</evidence>
<dbReference type="PROSITE" id="PS50110">
    <property type="entry name" value="RESPONSE_REGULATORY"/>
    <property type="match status" value="1"/>
</dbReference>
<keyword evidence="2" id="KW-0812">Transmembrane</keyword>
<keyword evidence="3" id="KW-0472">Membrane</keyword>
<proteinExistence type="predicted"/>